<dbReference type="OrthoDB" id="1119199at2"/>
<dbReference type="EMBL" id="CP030850">
    <property type="protein sequence ID" value="AXE18728.1"/>
    <property type="molecule type" value="Genomic_DNA"/>
</dbReference>
<protein>
    <submittedName>
        <fullName evidence="3">Peptidase M14</fullName>
    </submittedName>
</protein>
<evidence type="ECO:0000256" key="1">
    <source>
        <dbReference type="PROSITE-ProRule" id="PRU01379"/>
    </source>
</evidence>
<evidence type="ECO:0000259" key="2">
    <source>
        <dbReference type="PROSITE" id="PS52035"/>
    </source>
</evidence>
<evidence type="ECO:0000313" key="4">
    <source>
        <dbReference type="Proteomes" id="UP000251993"/>
    </source>
</evidence>
<dbReference type="PROSITE" id="PS52035">
    <property type="entry name" value="PEPTIDASE_M14"/>
    <property type="match status" value="1"/>
</dbReference>
<comment type="similarity">
    <text evidence="1">Belongs to the peptidase M14 family.</text>
</comment>
<gene>
    <name evidence="3" type="ORF">DR864_13685</name>
</gene>
<reference evidence="3 4" key="1">
    <citation type="submission" date="2018-07" db="EMBL/GenBank/DDBJ databases">
        <title>Genome sequencing of Runella.</title>
        <authorList>
            <person name="Baek M.-G."/>
            <person name="Yi H."/>
        </authorList>
    </citation>
    <scope>NUCLEOTIDE SEQUENCE [LARGE SCALE GENOMIC DNA]</scope>
    <source>
        <strain evidence="3 4">HYN0085</strain>
    </source>
</reference>
<dbReference type="Proteomes" id="UP000251993">
    <property type="component" value="Chromosome"/>
</dbReference>
<dbReference type="GO" id="GO:0004181">
    <property type="term" value="F:metallocarboxypeptidase activity"/>
    <property type="evidence" value="ECO:0007669"/>
    <property type="project" value="InterPro"/>
</dbReference>
<dbReference type="KEGG" id="run:DR864_13685"/>
<dbReference type="RefSeq" id="WP_114067510.1">
    <property type="nucleotide sequence ID" value="NZ_CP030850.1"/>
</dbReference>
<sequence length="423" mass="48162">MKHLFLVVSFFCMSETIFAQNNLAQRLFDAHEMFKEKSVIERRAFKHRHLVPLIDKAKANPNFSVTEAGKSFEGRSIFQLKYGKGAPPVLLWSQMHGDEATATMALLDIFNFLNASGDGFDDLRKKLQEKSTLYFVPMLNPDGVERWQRRTAQEIDMNRDALRLQCPESKLLKHLQQTLKPAVGFNLHDQSPRYSVGESKEVAAISFLATAYNEERTINAVRERAMQLIVGMNRELQKFVPNQVARYSDEFEPRAFGDNIAKWGTSLVLIESGGYKNDPEKQYLRKMNFVAILTALESIADGTYARENRNDYEKIPQNARNHYDLIIRNAKTELNGQTYTVDVAVNRNEVNNADATAFSYRSSIEDFGDLSVFYGIDELDAQGAMLVDAKGKPLVLRLGDRGNFELRSDKKSWKVESGFLKSL</sequence>
<dbReference type="InterPro" id="IPR000834">
    <property type="entry name" value="Peptidase_M14"/>
</dbReference>
<dbReference type="GO" id="GO:0008270">
    <property type="term" value="F:zinc ion binding"/>
    <property type="evidence" value="ECO:0007669"/>
    <property type="project" value="InterPro"/>
</dbReference>
<dbReference type="Pfam" id="PF00246">
    <property type="entry name" value="Peptidase_M14"/>
    <property type="match status" value="1"/>
</dbReference>
<accession>A0A344TJA7</accession>
<dbReference type="SUPFAM" id="SSF53187">
    <property type="entry name" value="Zn-dependent exopeptidases"/>
    <property type="match status" value="1"/>
</dbReference>
<feature type="active site" description="Proton donor/acceptor" evidence="1">
    <location>
        <position position="252"/>
    </location>
</feature>
<feature type="domain" description="Peptidase M14" evidence="2">
    <location>
        <begin position="43"/>
        <end position="299"/>
    </location>
</feature>
<dbReference type="Gene3D" id="3.40.630.10">
    <property type="entry name" value="Zn peptidases"/>
    <property type="match status" value="1"/>
</dbReference>
<dbReference type="AlphaFoldDB" id="A0A344TJA7"/>
<proteinExistence type="inferred from homology"/>
<keyword evidence="4" id="KW-1185">Reference proteome</keyword>
<evidence type="ECO:0000313" key="3">
    <source>
        <dbReference type="EMBL" id="AXE18728.1"/>
    </source>
</evidence>
<name>A0A344TJA7_9BACT</name>
<dbReference type="GO" id="GO:0006508">
    <property type="term" value="P:proteolysis"/>
    <property type="evidence" value="ECO:0007669"/>
    <property type="project" value="InterPro"/>
</dbReference>
<organism evidence="3 4">
    <name type="scientific">Runella rosea</name>
    <dbReference type="NCBI Taxonomy" id="2259595"/>
    <lineage>
        <taxon>Bacteria</taxon>
        <taxon>Pseudomonadati</taxon>
        <taxon>Bacteroidota</taxon>
        <taxon>Cytophagia</taxon>
        <taxon>Cytophagales</taxon>
        <taxon>Spirosomataceae</taxon>
        <taxon>Runella</taxon>
    </lineage>
</organism>